<dbReference type="GO" id="GO:0005795">
    <property type="term" value="C:Golgi stack"/>
    <property type="evidence" value="ECO:0007669"/>
    <property type="project" value="TreeGrafter"/>
</dbReference>
<proteinExistence type="predicted"/>
<keyword evidence="4" id="KW-0472">Membrane</keyword>
<keyword evidence="4" id="KW-1133">Transmembrane helix</keyword>
<evidence type="ECO:0000259" key="6">
    <source>
        <dbReference type="Pfam" id="PF23524"/>
    </source>
</evidence>
<dbReference type="GO" id="GO:0006487">
    <property type="term" value="P:protein N-linked glycosylation"/>
    <property type="evidence" value="ECO:0007669"/>
    <property type="project" value="TreeGrafter"/>
</dbReference>
<dbReference type="AlphaFoldDB" id="A0A8D8MH71"/>
<dbReference type="Pfam" id="PF23524">
    <property type="entry name" value="MGAT4A_C"/>
    <property type="match status" value="1"/>
</dbReference>
<sequence>MSADVTRVMASNFHFPIPRRRHLLFGSLVVFLPCSVFIVLIDPDLSTEESHLIEKIAHLQLRLSHLDALYRTREYEAQLAANILHNMSSGGGWGSKNMSSHRSLIQDLVVSKKVSWILHQNDSTPFIRPPSVYQFLPHLLDNPHSMKPALLISKRRTGVSLTIGLPTVKRLNQTYVFGTLKNVLDTMNLSERNDCVVIVFIAEPDEAYVTQVANEILAVPQFVEAINAGLVDILAPHASYYPDFSRLRPTLGDSIERVRWRSKQNLDFAYLMMFAQERGLFYIQLEDDVLAKDGFVSRVKKFAFNQSTQRHQWFVLDFCQLGFIGKLFRSTDLPALIQIFLLLYNDKPVDWLLEGFISLKLCSSEKDQSDCKKRTENVWIHHKPSLFQHIGTVSSLKGKVQKLKDKQFGKIPLFFPHNNPSAEVGSTIKAYKLHTLKRAYLGETFFWGLLPQPNDILSFRFRPPGIKLKRFMFRSGNAEHPSDMLYNTSVVALLADSNETVTVGKFNNWGMVEEYVPQSLDLVAELQLIVLKESDNWVILSEIQIDTYS</sequence>
<feature type="domain" description="MGAT4 conserved region" evidence="5">
    <location>
        <begin position="131"/>
        <end position="408"/>
    </location>
</feature>
<reference evidence="7" key="1">
    <citation type="submission" date="2021-05" db="EMBL/GenBank/DDBJ databases">
        <authorList>
            <person name="Alioto T."/>
            <person name="Alioto T."/>
            <person name="Gomez Garrido J."/>
        </authorList>
    </citation>
    <scope>NUCLEOTIDE SEQUENCE</scope>
</reference>
<dbReference type="Pfam" id="PF04666">
    <property type="entry name" value="MGAT4_cons"/>
    <property type="match status" value="1"/>
</dbReference>
<dbReference type="GO" id="GO:0005793">
    <property type="term" value="C:endoplasmic reticulum-Golgi intermediate compartment"/>
    <property type="evidence" value="ECO:0007669"/>
    <property type="project" value="TreeGrafter"/>
</dbReference>
<protein>
    <submittedName>
        <fullName evidence="7">Alpha-1,3-mannosyl-glycoprotein 4-beta-N-acetylglucosaminyltransferase B</fullName>
    </submittedName>
</protein>
<dbReference type="InterPro" id="IPR056576">
    <property type="entry name" value="MGAT4_A/B/C_C"/>
</dbReference>
<evidence type="ECO:0000313" key="7">
    <source>
        <dbReference type="EMBL" id="CAG6623341.1"/>
    </source>
</evidence>
<dbReference type="InterPro" id="IPR057279">
    <property type="entry name" value="MGAT4"/>
</dbReference>
<feature type="transmembrane region" description="Helical" evidence="4">
    <location>
        <begin position="23"/>
        <end position="41"/>
    </location>
</feature>
<dbReference type="GO" id="GO:0008375">
    <property type="term" value="F:acetylglucosaminyltransferase activity"/>
    <property type="evidence" value="ECO:0007669"/>
    <property type="project" value="TreeGrafter"/>
</dbReference>
<evidence type="ECO:0000256" key="1">
    <source>
        <dbReference type="ARBA" id="ARBA00004922"/>
    </source>
</evidence>
<evidence type="ECO:0000256" key="2">
    <source>
        <dbReference type="ARBA" id="ARBA00022676"/>
    </source>
</evidence>
<keyword evidence="2 7" id="KW-0328">Glycosyltransferase</keyword>
<comment type="pathway">
    <text evidence="1">Protein modification; protein glycosylation.</text>
</comment>
<dbReference type="InterPro" id="IPR006759">
    <property type="entry name" value="Glyco_transf_54"/>
</dbReference>
<dbReference type="EMBL" id="HBUF01054675">
    <property type="protein sequence ID" value="CAG6623341.1"/>
    <property type="molecule type" value="Transcribed_RNA"/>
</dbReference>
<name>A0A8D8MH71_9HEMI</name>
<organism evidence="7">
    <name type="scientific">Cacopsylla melanoneura</name>
    <dbReference type="NCBI Taxonomy" id="428564"/>
    <lineage>
        <taxon>Eukaryota</taxon>
        <taxon>Metazoa</taxon>
        <taxon>Ecdysozoa</taxon>
        <taxon>Arthropoda</taxon>
        <taxon>Hexapoda</taxon>
        <taxon>Insecta</taxon>
        <taxon>Pterygota</taxon>
        <taxon>Neoptera</taxon>
        <taxon>Paraneoptera</taxon>
        <taxon>Hemiptera</taxon>
        <taxon>Sternorrhyncha</taxon>
        <taxon>Psylloidea</taxon>
        <taxon>Psyllidae</taxon>
        <taxon>Psyllinae</taxon>
        <taxon>Cacopsylla</taxon>
    </lineage>
</organism>
<feature type="domain" description="MGAT4 A/B/C C-terminal" evidence="6">
    <location>
        <begin position="422"/>
        <end position="542"/>
    </location>
</feature>
<keyword evidence="4" id="KW-0812">Transmembrane</keyword>
<dbReference type="GO" id="GO:0005783">
    <property type="term" value="C:endoplasmic reticulum"/>
    <property type="evidence" value="ECO:0007669"/>
    <property type="project" value="TreeGrafter"/>
</dbReference>
<keyword evidence="3 7" id="KW-0808">Transferase</keyword>
<evidence type="ECO:0000256" key="3">
    <source>
        <dbReference type="ARBA" id="ARBA00022679"/>
    </source>
</evidence>
<dbReference type="PANTHER" id="PTHR12062">
    <property type="entry name" value="N-ACETYLGLUCOSAMINYLTRANSFERASE VI"/>
    <property type="match status" value="1"/>
</dbReference>
<dbReference type="PANTHER" id="PTHR12062:SF9">
    <property type="entry name" value="ALPHA-1,3-MANNOSYL-GLYCOPROTEIN 4-BETA-N-ACETYLGLUCOSAMINYLTRANSFERASE A, ISOFORM A"/>
    <property type="match status" value="1"/>
</dbReference>
<evidence type="ECO:0000256" key="4">
    <source>
        <dbReference type="SAM" id="Phobius"/>
    </source>
</evidence>
<evidence type="ECO:0000259" key="5">
    <source>
        <dbReference type="Pfam" id="PF04666"/>
    </source>
</evidence>
<accession>A0A8D8MH71</accession>